<dbReference type="PANTHER" id="PTHR19336">
    <property type="entry name" value="UNCHARACTERIZED DUF1167"/>
    <property type="match status" value="1"/>
</dbReference>
<dbReference type="PANTHER" id="PTHR19336:SF9">
    <property type="entry name" value="SPINDLE POLE BODY PROTEIN PPC89"/>
    <property type="match status" value="1"/>
</dbReference>
<feature type="compositionally biased region" description="Acidic residues" evidence="4">
    <location>
        <begin position="687"/>
        <end position="700"/>
    </location>
</feature>
<dbReference type="InterPro" id="IPR024957">
    <property type="entry name" value="Cep57_MT-bd_dom"/>
</dbReference>
<feature type="compositionally biased region" description="Basic and acidic residues" evidence="4">
    <location>
        <begin position="702"/>
        <end position="715"/>
    </location>
</feature>
<feature type="compositionally biased region" description="Basic and acidic residues" evidence="4">
    <location>
        <begin position="938"/>
        <end position="947"/>
    </location>
</feature>
<feature type="compositionally biased region" description="Basic and acidic residues" evidence="4">
    <location>
        <begin position="609"/>
        <end position="620"/>
    </location>
</feature>
<keyword evidence="8" id="KW-1185">Reference proteome</keyword>
<feature type="compositionally biased region" description="Acidic residues" evidence="4">
    <location>
        <begin position="1099"/>
        <end position="1144"/>
    </location>
</feature>
<comment type="subcellular location">
    <subcellularLocation>
        <location evidence="1">Cytoplasm</location>
        <location evidence="1">Cytoskeleton</location>
        <location evidence="1">Microtubule organizing center</location>
    </subcellularLocation>
</comment>
<evidence type="ECO:0000313" key="8">
    <source>
        <dbReference type="Proteomes" id="UP000750711"/>
    </source>
</evidence>
<sequence>MSRDINKSNRPGSYAMGSDHGSIPDSTVSDFDPDNEALMSTRQFDNTTDRFPDLRASVKKSGRRNNPEVDFVMNTSAIEKAFPDFSMPGSSSDEGSDSVEIGRGGKKAGKGASHGLGASREFSSNAPFGVGDDSIRSSKAIIGSFEVLSTPPARPRIPLGADIGNLKPNTQTKRAFSSQKENQRPSPPPAKTSDYVSNSNRSNSSRERRTLSEIHARVSSEDDGSLVSEERPPTVNLTAKSSRFVNNRNRQVSGVPGAGGSIPSKFTTTEDFLQGVTQGTSATRNPQNPQTARAASSHTTAAGATQQSFLLPDLPNLSELVSGVFNDGTPVFSRSGKPRSRFASSTFPRGNGNGKPDHVPVESIPVPGEERALFVSLRQLQDKFAGLENEKAEAEKRAEELRAENDILKAQKKERERNRRSDSALGMADSGSDGGEGYVGGNSNRVTEKTRLESTVKSLQTRLDATNRKVSVSEITIKNLTQERDSAVSQLGVAYYTSEGLKAENEALRTENETLKNRLAQIEAERENEIKSWNKKEAALKRKVERREEAVREVREMTREIWELRQDSEAHVGGNKGRGGGAKKQPQAASRGSEQENRKSGGPVLETNGQERKVTDEPRKSNCIGGRTNPSTVTRGRGVSDAQSTDLVETTRARSRSASRRRRPSTTALGNKAIQKKKRTKQVVVEDVAETDSSDPELDQEPTGKSEAPRTREETNASLYELAPRTRREGPRENTYLSFLEVGNVLRTRPRRDSNFGQDAEIAKLRQTLEDERAAHRNRVEAAAAAAEQKIDRTRVEKPTSQPTLPRKSSMKDLTTNSKTGILQNGVDEHTGRSSVRAGVTADQAPQDETIQSKRSATTRRRHHSDTSIISKTSMRRRLPTDDMTSAFIVPDITIRGPPAGKDAGPILSSAAQHVLDGLAQHDGLNCTVCRRITSHGHGKECHEGGEAKGPLKVPRPAPVSERAPRAGEWNEEPTVRPSQPPAIALAIVMKGLEDELSHLKMELAQYQAVYNSHDASLSKRKRKSIFSKIEALLKAIDAKADQIYALYDVLEGQKADGHEITEEEVEVTLNSIGIDPVVLGLRGGGEAKPVKKNRVAYADDDDVRSEGSQDSESDAEEEEEANEDGDNDDDMELPWEGIEDTDV</sequence>
<feature type="region of interest" description="Disordered" evidence="4">
    <location>
        <begin position="407"/>
        <end position="453"/>
    </location>
</feature>
<name>A0A9P8LD35_9PEZI</name>
<evidence type="ECO:0000259" key="5">
    <source>
        <dbReference type="Pfam" id="PF06657"/>
    </source>
</evidence>
<feature type="domain" description="PPC89 centrosome localisation" evidence="6">
    <location>
        <begin position="452"/>
        <end position="516"/>
    </location>
</feature>
<feature type="region of interest" description="Disordered" evidence="4">
    <location>
        <begin position="278"/>
        <end position="303"/>
    </location>
</feature>
<feature type="compositionally biased region" description="Polar residues" evidence="4">
    <location>
        <begin position="167"/>
        <end position="180"/>
    </location>
</feature>
<feature type="compositionally biased region" description="Low complexity" evidence="4">
    <location>
        <begin position="290"/>
        <end position="303"/>
    </location>
</feature>
<evidence type="ECO:0008006" key="9">
    <source>
        <dbReference type="Google" id="ProtNLM"/>
    </source>
</evidence>
<gene>
    <name evidence="7" type="ORF">GP486_003431</name>
</gene>
<dbReference type="Proteomes" id="UP000750711">
    <property type="component" value="Unassembled WGS sequence"/>
</dbReference>
<feature type="domain" description="Cep57 centrosome microtubule-binding" evidence="5">
    <location>
        <begin position="974"/>
        <end position="1050"/>
    </location>
</feature>
<dbReference type="GO" id="GO:0008017">
    <property type="term" value="F:microtubule binding"/>
    <property type="evidence" value="ECO:0007669"/>
    <property type="project" value="InterPro"/>
</dbReference>
<feature type="compositionally biased region" description="Polar residues" evidence="4">
    <location>
        <begin position="278"/>
        <end position="289"/>
    </location>
</feature>
<feature type="region of interest" description="Disordered" evidence="4">
    <location>
        <begin position="1091"/>
        <end position="1144"/>
    </location>
</feature>
<feature type="compositionally biased region" description="Polar residues" evidence="4">
    <location>
        <begin position="847"/>
        <end position="856"/>
    </location>
</feature>
<evidence type="ECO:0000256" key="1">
    <source>
        <dbReference type="ARBA" id="ARBA00004267"/>
    </source>
</evidence>
<proteinExistence type="predicted"/>
<feature type="region of interest" description="Disordered" evidence="4">
    <location>
        <begin position="150"/>
        <end position="240"/>
    </location>
</feature>
<feature type="region of interest" description="Disordered" evidence="4">
    <location>
        <begin position="784"/>
        <end position="881"/>
    </location>
</feature>
<comment type="caution">
    <text evidence="7">The sequence shown here is derived from an EMBL/GenBank/DDBJ whole genome shotgun (WGS) entry which is preliminary data.</text>
</comment>
<dbReference type="Pfam" id="PF14197">
    <property type="entry name" value="Cep57_CLD_2"/>
    <property type="match status" value="1"/>
</dbReference>
<feature type="compositionally biased region" description="Basic residues" evidence="4">
    <location>
        <begin position="653"/>
        <end position="664"/>
    </location>
</feature>
<protein>
    <recommendedName>
        <fullName evidence="9">Cep57 centrosome microtubule-binding domain-containing protein</fullName>
    </recommendedName>
</protein>
<reference evidence="7" key="1">
    <citation type="submission" date="2021-03" db="EMBL/GenBank/DDBJ databases">
        <title>Comparative genomics and phylogenomic investigation of the class Geoglossomycetes provide insights into ecological specialization and systematics.</title>
        <authorList>
            <person name="Melie T."/>
            <person name="Pirro S."/>
            <person name="Miller A.N."/>
            <person name="Quandt A."/>
        </authorList>
    </citation>
    <scope>NUCLEOTIDE SEQUENCE</scope>
    <source>
        <strain evidence="7">CAQ_001_2017</strain>
    </source>
</reference>
<dbReference type="AlphaFoldDB" id="A0A9P8LD35"/>
<feature type="compositionally biased region" description="Basic and acidic residues" evidence="4">
    <location>
        <begin position="789"/>
        <end position="798"/>
    </location>
</feature>
<feature type="region of interest" description="Disordered" evidence="4">
    <location>
        <begin position="937"/>
        <end position="978"/>
    </location>
</feature>
<feature type="compositionally biased region" description="Basic and acidic residues" evidence="4">
    <location>
        <begin position="407"/>
        <end position="422"/>
    </location>
</feature>
<evidence type="ECO:0000256" key="2">
    <source>
        <dbReference type="ARBA" id="ARBA00022490"/>
    </source>
</evidence>
<feature type="region of interest" description="Disordered" evidence="4">
    <location>
        <begin position="566"/>
        <end position="715"/>
    </location>
</feature>
<evidence type="ECO:0000313" key="7">
    <source>
        <dbReference type="EMBL" id="KAH0560052.1"/>
    </source>
</evidence>
<dbReference type="InterPro" id="IPR025925">
    <property type="entry name" value="PPC89_CLD"/>
</dbReference>
<accession>A0A9P8LD35</accession>
<dbReference type="InterPro" id="IPR051756">
    <property type="entry name" value="Centrosomal_MT-associated"/>
</dbReference>
<dbReference type="EMBL" id="JAGHQM010000461">
    <property type="protein sequence ID" value="KAH0560052.1"/>
    <property type="molecule type" value="Genomic_DNA"/>
</dbReference>
<feature type="compositionally biased region" description="Polar residues" evidence="4">
    <location>
        <begin position="812"/>
        <end position="823"/>
    </location>
</feature>
<keyword evidence="3" id="KW-0206">Cytoskeleton</keyword>
<evidence type="ECO:0000259" key="6">
    <source>
        <dbReference type="Pfam" id="PF14197"/>
    </source>
</evidence>
<dbReference type="GO" id="GO:0005815">
    <property type="term" value="C:microtubule organizing center"/>
    <property type="evidence" value="ECO:0007669"/>
    <property type="project" value="UniProtKB-SubCell"/>
</dbReference>
<feature type="compositionally biased region" description="Basic and acidic residues" evidence="4">
    <location>
        <begin position="204"/>
        <end position="220"/>
    </location>
</feature>
<feature type="region of interest" description="Disordered" evidence="4">
    <location>
        <begin position="1"/>
        <end position="131"/>
    </location>
</feature>
<keyword evidence="2" id="KW-0963">Cytoplasm</keyword>
<evidence type="ECO:0000256" key="3">
    <source>
        <dbReference type="ARBA" id="ARBA00023212"/>
    </source>
</evidence>
<dbReference type="Pfam" id="PF06657">
    <property type="entry name" value="Cep57_MT_bd"/>
    <property type="match status" value="1"/>
</dbReference>
<organism evidence="7 8">
    <name type="scientific">Trichoglossum hirsutum</name>
    <dbReference type="NCBI Taxonomy" id="265104"/>
    <lineage>
        <taxon>Eukaryota</taxon>
        <taxon>Fungi</taxon>
        <taxon>Dikarya</taxon>
        <taxon>Ascomycota</taxon>
        <taxon>Pezizomycotina</taxon>
        <taxon>Geoglossomycetes</taxon>
        <taxon>Geoglossales</taxon>
        <taxon>Geoglossaceae</taxon>
        <taxon>Trichoglossum</taxon>
    </lineage>
</organism>
<evidence type="ECO:0000256" key="4">
    <source>
        <dbReference type="SAM" id="MobiDB-lite"/>
    </source>
</evidence>
<feature type="region of interest" description="Disordered" evidence="4">
    <location>
        <begin position="329"/>
        <end position="359"/>
    </location>
</feature>